<dbReference type="PROSITE" id="PS51375">
    <property type="entry name" value="PPR"/>
    <property type="match status" value="3"/>
</dbReference>
<dbReference type="GO" id="GO:0003729">
    <property type="term" value="F:mRNA binding"/>
    <property type="evidence" value="ECO:0007669"/>
    <property type="project" value="UniProtKB-ARBA"/>
</dbReference>
<dbReference type="PANTHER" id="PTHR45717:SF20">
    <property type="entry name" value="OS07G0598500 PROTEIN"/>
    <property type="match status" value="1"/>
</dbReference>
<gene>
    <name evidence="4" type="ORF">RND81_09G022900</name>
</gene>
<feature type="repeat" description="PPR" evidence="3">
    <location>
        <begin position="189"/>
        <end position="223"/>
    </location>
</feature>
<evidence type="ECO:0000313" key="4">
    <source>
        <dbReference type="EMBL" id="KAK9688934.1"/>
    </source>
</evidence>
<keyword evidence="5" id="KW-1185">Reference proteome</keyword>
<dbReference type="InterPro" id="IPR011990">
    <property type="entry name" value="TPR-like_helical_dom_sf"/>
</dbReference>
<evidence type="ECO:0000313" key="5">
    <source>
        <dbReference type="Proteomes" id="UP001443914"/>
    </source>
</evidence>
<dbReference type="EMBL" id="JBDFQZ010000009">
    <property type="protein sequence ID" value="KAK9688934.1"/>
    <property type="molecule type" value="Genomic_DNA"/>
</dbReference>
<keyword evidence="2" id="KW-0677">Repeat</keyword>
<sequence>MGTPNFSSLKQLISKSTFQFLKQLSLQQPRNPQFNSPSNFTITRNLTQIYPNFDNSLHTKTVQFVANLPKTSIIPLLEQYEKCNVVKHNELKKIIHTLRQKHLFDRALEVSEWMTSRSLGQPISGDLAVRLDLTGQVHGIDAAERFFNEVNEHSERMYGALLSCYVKADLVDKSLSHFKTMKDKGLITNALAYNNIMTLYMKIGQVEKVPKLLIEMEENSVSPDGVSFKICLKSLALKSDTTSMEKVVSIIESESRLSMDWSTCSLVANHFIDEGCTEKAVYYLQQAEHRVRENPVGIKHLITMYAKLGNLTQVMSLWQKHKAVCKAQINVDYMTMIGSLVKMDEFQEADRILREWESSGNLYDFRVPNVLLLGYSRKGLVEKAERILEEIISNGKMPVPNTWSIISAGHIECRNMDKALRCMKKALELGVGNQSWVPNQEVVSSLLKWLGDEGEIGEVNRFIEALNRVVPMDRVMYHTLLRANIRHGNEVGDILQRMQAASIDVDEETSKLLG</sequence>
<dbReference type="InterPro" id="IPR002885">
    <property type="entry name" value="PPR_rpt"/>
</dbReference>
<comment type="caution">
    <text evidence="4">The sequence shown here is derived from an EMBL/GenBank/DDBJ whole genome shotgun (WGS) entry which is preliminary data.</text>
</comment>
<proteinExistence type="inferred from homology"/>
<dbReference type="Pfam" id="PF13041">
    <property type="entry name" value="PPR_2"/>
    <property type="match status" value="1"/>
</dbReference>
<feature type="repeat" description="PPR" evidence="3">
    <location>
        <begin position="154"/>
        <end position="188"/>
    </location>
</feature>
<dbReference type="PANTHER" id="PTHR45717">
    <property type="entry name" value="OS12G0527900 PROTEIN"/>
    <property type="match status" value="1"/>
</dbReference>
<evidence type="ECO:0000256" key="2">
    <source>
        <dbReference type="ARBA" id="ARBA00022737"/>
    </source>
</evidence>
<evidence type="ECO:0008006" key="6">
    <source>
        <dbReference type="Google" id="ProtNLM"/>
    </source>
</evidence>
<dbReference type="SUPFAM" id="SSF48452">
    <property type="entry name" value="TPR-like"/>
    <property type="match status" value="1"/>
</dbReference>
<protein>
    <recommendedName>
        <fullName evidence="6">Pentatricopeptide repeat-containing protein</fullName>
    </recommendedName>
</protein>
<organism evidence="4 5">
    <name type="scientific">Saponaria officinalis</name>
    <name type="common">Common soapwort</name>
    <name type="synonym">Lychnis saponaria</name>
    <dbReference type="NCBI Taxonomy" id="3572"/>
    <lineage>
        <taxon>Eukaryota</taxon>
        <taxon>Viridiplantae</taxon>
        <taxon>Streptophyta</taxon>
        <taxon>Embryophyta</taxon>
        <taxon>Tracheophyta</taxon>
        <taxon>Spermatophyta</taxon>
        <taxon>Magnoliopsida</taxon>
        <taxon>eudicotyledons</taxon>
        <taxon>Gunneridae</taxon>
        <taxon>Pentapetalae</taxon>
        <taxon>Caryophyllales</taxon>
        <taxon>Caryophyllaceae</taxon>
        <taxon>Caryophylleae</taxon>
        <taxon>Saponaria</taxon>
    </lineage>
</organism>
<dbReference type="Proteomes" id="UP001443914">
    <property type="component" value="Unassembled WGS sequence"/>
</dbReference>
<evidence type="ECO:0000256" key="3">
    <source>
        <dbReference type="PROSITE-ProRule" id="PRU00708"/>
    </source>
</evidence>
<dbReference type="GO" id="GO:0005739">
    <property type="term" value="C:mitochondrion"/>
    <property type="evidence" value="ECO:0007669"/>
    <property type="project" value="TreeGrafter"/>
</dbReference>
<reference evidence="4 5" key="1">
    <citation type="submission" date="2024-03" db="EMBL/GenBank/DDBJ databases">
        <title>WGS assembly of Saponaria officinalis var. Norfolk2.</title>
        <authorList>
            <person name="Jenkins J."/>
            <person name="Shu S."/>
            <person name="Grimwood J."/>
            <person name="Barry K."/>
            <person name="Goodstein D."/>
            <person name="Schmutz J."/>
            <person name="Leebens-Mack J."/>
            <person name="Osbourn A."/>
        </authorList>
    </citation>
    <scope>NUCLEOTIDE SEQUENCE [LARGE SCALE GENOMIC DNA]</scope>
    <source>
        <strain evidence="5">cv. Norfolk2</strain>
        <strain evidence="4">JIC</strain>
        <tissue evidence="4">Leaf</tissue>
    </source>
</reference>
<comment type="similarity">
    <text evidence="1">Belongs to the PPR family. P subfamily.</text>
</comment>
<dbReference type="NCBIfam" id="TIGR00756">
    <property type="entry name" value="PPR"/>
    <property type="match status" value="1"/>
</dbReference>
<name>A0AAW1IH21_SAPOF</name>
<dbReference type="AlphaFoldDB" id="A0AAW1IH21"/>
<dbReference type="EMBL" id="JBDFQZ010000009">
    <property type="protein sequence ID" value="KAK9688933.1"/>
    <property type="molecule type" value="Genomic_DNA"/>
</dbReference>
<dbReference type="Gene3D" id="1.25.40.10">
    <property type="entry name" value="Tetratricopeptide repeat domain"/>
    <property type="match status" value="2"/>
</dbReference>
<accession>A0AAW1IH21</accession>
<dbReference type="Pfam" id="PF01535">
    <property type="entry name" value="PPR"/>
    <property type="match status" value="3"/>
</dbReference>
<feature type="repeat" description="PPR" evidence="3">
    <location>
        <begin position="364"/>
        <end position="398"/>
    </location>
</feature>
<evidence type="ECO:0000256" key="1">
    <source>
        <dbReference type="ARBA" id="ARBA00007626"/>
    </source>
</evidence>